<keyword evidence="1" id="KW-1133">Transmembrane helix</keyword>
<feature type="transmembrane region" description="Helical" evidence="1">
    <location>
        <begin position="429"/>
        <end position="450"/>
    </location>
</feature>
<evidence type="ECO:0000313" key="3">
    <source>
        <dbReference type="Proteomes" id="UP000199310"/>
    </source>
</evidence>
<keyword evidence="1" id="KW-0812">Transmembrane</keyword>
<feature type="transmembrane region" description="Helical" evidence="1">
    <location>
        <begin position="136"/>
        <end position="153"/>
    </location>
</feature>
<keyword evidence="1" id="KW-0472">Membrane</keyword>
<protein>
    <recommendedName>
        <fullName evidence="4">Dolichyl-phosphate-mannose-protein mannosyltransferase</fullName>
    </recommendedName>
</protein>
<evidence type="ECO:0000256" key="1">
    <source>
        <dbReference type="SAM" id="Phobius"/>
    </source>
</evidence>
<feature type="transmembrane region" description="Helical" evidence="1">
    <location>
        <begin position="165"/>
        <end position="190"/>
    </location>
</feature>
<dbReference type="OrthoDB" id="636847at2"/>
<feature type="transmembrane region" description="Helical" evidence="1">
    <location>
        <begin position="196"/>
        <end position="214"/>
    </location>
</feature>
<dbReference type="STRING" id="29529.SAMN04488122_3181"/>
<feature type="transmembrane region" description="Helical" evidence="1">
    <location>
        <begin position="84"/>
        <end position="106"/>
    </location>
</feature>
<gene>
    <name evidence="2" type="ORF">SAMN04488122_3181</name>
</gene>
<dbReference type="Proteomes" id="UP000199310">
    <property type="component" value="Unassembled WGS sequence"/>
</dbReference>
<evidence type="ECO:0008006" key="4">
    <source>
        <dbReference type="Google" id="ProtNLM"/>
    </source>
</evidence>
<evidence type="ECO:0000313" key="2">
    <source>
        <dbReference type="EMBL" id="SEW43141.1"/>
    </source>
</evidence>
<feature type="transmembrane region" description="Helical" evidence="1">
    <location>
        <begin position="394"/>
        <end position="417"/>
    </location>
</feature>
<proteinExistence type="predicted"/>
<organism evidence="2 3">
    <name type="scientific">Chitinophaga arvensicola</name>
    <dbReference type="NCBI Taxonomy" id="29529"/>
    <lineage>
        <taxon>Bacteria</taxon>
        <taxon>Pseudomonadati</taxon>
        <taxon>Bacteroidota</taxon>
        <taxon>Chitinophagia</taxon>
        <taxon>Chitinophagales</taxon>
        <taxon>Chitinophagaceae</taxon>
        <taxon>Chitinophaga</taxon>
    </lineage>
</organism>
<feature type="transmembrane region" description="Helical" evidence="1">
    <location>
        <begin position="113"/>
        <end position="130"/>
    </location>
</feature>
<reference evidence="3" key="1">
    <citation type="submission" date="2016-10" db="EMBL/GenBank/DDBJ databases">
        <authorList>
            <person name="Varghese N."/>
            <person name="Submissions S."/>
        </authorList>
    </citation>
    <scope>NUCLEOTIDE SEQUENCE [LARGE SCALE GENOMIC DNA]</scope>
    <source>
        <strain evidence="3">DSM 3695</strain>
    </source>
</reference>
<keyword evidence="3" id="KW-1185">Reference proteome</keyword>
<accession>A0A1I0RP87</accession>
<name>A0A1I0RP87_9BACT</name>
<feature type="transmembrane region" description="Helical" evidence="1">
    <location>
        <begin position="456"/>
        <end position="474"/>
    </location>
</feature>
<dbReference type="RefSeq" id="WP_143059171.1">
    <property type="nucleotide sequence ID" value="NZ_FOJG01000001.1"/>
</dbReference>
<dbReference type="EMBL" id="FOJG01000001">
    <property type="protein sequence ID" value="SEW43141.1"/>
    <property type="molecule type" value="Genomic_DNA"/>
</dbReference>
<dbReference type="AlphaFoldDB" id="A0A1I0RP87"/>
<sequence length="488" mass="56631">MSATFPSFVLSKDNRSYLLIAAVAAILQIIIFKLLYPYADFFSDSYSYIYAAATGTDVNIWPVGYSKFLWFFRQETTSDTTLVVFQYLFLQTITLYFFFTLLYFYAPSKRIRYIIFGCFFFNPLMLYLSNYISSDALFLALSLLWVIQLLWMLHQPRWYQIFIHAFLIIALFTLRYNAMYYPFITAFVLLLSRQQWIWKVTGILLPLLFIFLFVQHTRKVADVMTGTPQFSIFGGWQLANNALYMYPYITVKGQPPAECREFDQVVQTYFRNIPEEGKSISPRDGAFYIKYSKAPLKQYVATHINPEKDSTNGIYSWGAVAPIYGSYGKFLMLEHPIAFARYFLLPNTINYFLPPLEKLEVYNLGEDRVSGMAVKWFHYPGNKVTAISWDAQGIILLLFPAIFLSLNFFFCWTLVLWIRSAHGRKADPVFKYALIIITTLLIVNAAFSILASPIVFRYQVFPMLLCFSFVLLMTDKMNTSSPVSRPGS</sequence>
<feature type="transmembrane region" description="Helical" evidence="1">
    <location>
        <begin position="16"/>
        <end position="36"/>
    </location>
</feature>